<accession>A0A1Y2I425</accession>
<keyword evidence="2" id="KW-1185">Reference proteome</keyword>
<gene>
    <name evidence="1" type="ORF">BCR44DRAFT_45466</name>
</gene>
<sequence length="59" mass="6341">MAFIHKVLIVAHPTPASVAPSDLTGMPRKAGDFFTWSTYAGNPAGSHRLSSQATIRRMS</sequence>
<dbReference type="AlphaFoldDB" id="A0A1Y2I425"/>
<evidence type="ECO:0000313" key="2">
    <source>
        <dbReference type="Proteomes" id="UP000193411"/>
    </source>
</evidence>
<proteinExistence type="predicted"/>
<dbReference type="EMBL" id="MCFL01000001">
    <property type="protein sequence ID" value="ORZ41607.1"/>
    <property type="molecule type" value="Genomic_DNA"/>
</dbReference>
<comment type="caution">
    <text evidence="1">The sequence shown here is derived from an EMBL/GenBank/DDBJ whole genome shotgun (WGS) entry which is preliminary data.</text>
</comment>
<organism evidence="1 2">
    <name type="scientific">Catenaria anguillulae PL171</name>
    <dbReference type="NCBI Taxonomy" id="765915"/>
    <lineage>
        <taxon>Eukaryota</taxon>
        <taxon>Fungi</taxon>
        <taxon>Fungi incertae sedis</taxon>
        <taxon>Blastocladiomycota</taxon>
        <taxon>Blastocladiomycetes</taxon>
        <taxon>Blastocladiales</taxon>
        <taxon>Catenariaceae</taxon>
        <taxon>Catenaria</taxon>
    </lineage>
</organism>
<evidence type="ECO:0000313" key="1">
    <source>
        <dbReference type="EMBL" id="ORZ41607.1"/>
    </source>
</evidence>
<name>A0A1Y2I425_9FUNG</name>
<protein>
    <submittedName>
        <fullName evidence="1">Uncharacterized protein</fullName>
    </submittedName>
</protein>
<reference evidence="1 2" key="1">
    <citation type="submission" date="2016-07" db="EMBL/GenBank/DDBJ databases">
        <title>Pervasive Adenine N6-methylation of Active Genes in Fungi.</title>
        <authorList>
            <consortium name="DOE Joint Genome Institute"/>
            <person name="Mondo S.J."/>
            <person name="Dannebaum R.O."/>
            <person name="Kuo R.C."/>
            <person name="Labutti K."/>
            <person name="Haridas S."/>
            <person name="Kuo A."/>
            <person name="Salamov A."/>
            <person name="Ahrendt S.R."/>
            <person name="Lipzen A."/>
            <person name="Sullivan W."/>
            <person name="Andreopoulos W.B."/>
            <person name="Clum A."/>
            <person name="Lindquist E."/>
            <person name="Daum C."/>
            <person name="Ramamoorthy G.K."/>
            <person name="Gryganskyi A."/>
            <person name="Culley D."/>
            <person name="Magnuson J.K."/>
            <person name="James T.Y."/>
            <person name="O'Malley M.A."/>
            <person name="Stajich J.E."/>
            <person name="Spatafora J.W."/>
            <person name="Visel A."/>
            <person name="Grigoriev I.V."/>
        </authorList>
    </citation>
    <scope>NUCLEOTIDE SEQUENCE [LARGE SCALE GENOMIC DNA]</scope>
    <source>
        <strain evidence="1 2">PL171</strain>
    </source>
</reference>
<dbReference type="Proteomes" id="UP000193411">
    <property type="component" value="Unassembled WGS sequence"/>
</dbReference>